<name>A0A0A9FGU3_ARUDO</name>
<accession>A0A0A9FGU3</accession>
<dbReference type="EMBL" id="GBRH01186354">
    <property type="protein sequence ID" value="JAE11542.1"/>
    <property type="molecule type" value="Transcribed_RNA"/>
</dbReference>
<reference evidence="1" key="2">
    <citation type="journal article" date="2015" name="Data Brief">
        <title>Shoot transcriptome of the giant reed, Arundo donax.</title>
        <authorList>
            <person name="Barrero R.A."/>
            <person name="Guerrero F.D."/>
            <person name="Moolhuijzen P."/>
            <person name="Goolsby J.A."/>
            <person name="Tidwell J."/>
            <person name="Bellgard S.E."/>
            <person name="Bellgard M.I."/>
        </authorList>
    </citation>
    <scope>NUCLEOTIDE SEQUENCE</scope>
    <source>
        <tissue evidence="1">Shoot tissue taken approximately 20 cm above the soil surface</tissue>
    </source>
</reference>
<evidence type="ECO:0000313" key="1">
    <source>
        <dbReference type="EMBL" id="JAE11542.1"/>
    </source>
</evidence>
<organism evidence="1">
    <name type="scientific">Arundo donax</name>
    <name type="common">Giant reed</name>
    <name type="synonym">Donax arundinaceus</name>
    <dbReference type="NCBI Taxonomy" id="35708"/>
    <lineage>
        <taxon>Eukaryota</taxon>
        <taxon>Viridiplantae</taxon>
        <taxon>Streptophyta</taxon>
        <taxon>Embryophyta</taxon>
        <taxon>Tracheophyta</taxon>
        <taxon>Spermatophyta</taxon>
        <taxon>Magnoliopsida</taxon>
        <taxon>Liliopsida</taxon>
        <taxon>Poales</taxon>
        <taxon>Poaceae</taxon>
        <taxon>PACMAD clade</taxon>
        <taxon>Arundinoideae</taxon>
        <taxon>Arundineae</taxon>
        <taxon>Arundo</taxon>
    </lineage>
</organism>
<reference evidence="1" key="1">
    <citation type="submission" date="2014-09" db="EMBL/GenBank/DDBJ databases">
        <authorList>
            <person name="Magalhaes I.L.F."/>
            <person name="Oliveira U."/>
            <person name="Santos F.R."/>
            <person name="Vidigal T.H.D.A."/>
            <person name="Brescovit A.D."/>
            <person name="Santos A.J."/>
        </authorList>
    </citation>
    <scope>NUCLEOTIDE SEQUENCE</scope>
    <source>
        <tissue evidence="1">Shoot tissue taken approximately 20 cm above the soil surface</tissue>
    </source>
</reference>
<dbReference type="AlphaFoldDB" id="A0A0A9FGU3"/>
<proteinExistence type="predicted"/>
<protein>
    <submittedName>
        <fullName evidence="1">Uncharacterized protein</fullName>
    </submittedName>
</protein>
<sequence>MLVASTKNSNISIKILQESFESHYSKHGLQMCG</sequence>